<protein>
    <recommendedName>
        <fullName evidence="2">Lipoprotein</fullName>
    </recommendedName>
</protein>
<dbReference type="EMBL" id="VSSQ01057056">
    <property type="protein sequence ID" value="MPN10871.1"/>
    <property type="molecule type" value="Genomic_DNA"/>
</dbReference>
<dbReference type="PROSITE" id="PS51257">
    <property type="entry name" value="PROKAR_LIPOPROTEIN"/>
    <property type="match status" value="1"/>
</dbReference>
<comment type="caution">
    <text evidence="1">The sequence shown here is derived from an EMBL/GenBank/DDBJ whole genome shotgun (WGS) entry which is preliminary data.</text>
</comment>
<evidence type="ECO:0008006" key="2">
    <source>
        <dbReference type="Google" id="ProtNLM"/>
    </source>
</evidence>
<dbReference type="AlphaFoldDB" id="A0A645F998"/>
<sequence length="208" mass="24020">MIKKSFINIACFFLLLTLVGCSSFVSEIDLTKLSSADDVNNAYSQNSDKIKNKEKIQELNITSLDQILKYAQNAKNISSESQNSSDKIELINKLVVLDDLSVNTNQNLKDQTLRYLESEYKNNKFENDLEKNYYLTYYLVNTVPSEGNHPHKVIIAMNDFIENTIKLKDSENDKETLERLIKDNKEKINKSVYTITEMYDSNGNKIEY</sequence>
<evidence type="ECO:0000313" key="1">
    <source>
        <dbReference type="EMBL" id="MPN10871.1"/>
    </source>
</evidence>
<name>A0A645F998_9ZZZZ</name>
<proteinExistence type="predicted"/>
<reference evidence="1" key="1">
    <citation type="submission" date="2019-08" db="EMBL/GenBank/DDBJ databases">
        <authorList>
            <person name="Kucharzyk K."/>
            <person name="Murdoch R.W."/>
            <person name="Higgins S."/>
            <person name="Loffler F."/>
        </authorList>
    </citation>
    <scope>NUCLEOTIDE SEQUENCE</scope>
</reference>
<accession>A0A645F998</accession>
<gene>
    <name evidence="1" type="ORF">SDC9_158168</name>
</gene>
<organism evidence="1">
    <name type="scientific">bioreactor metagenome</name>
    <dbReference type="NCBI Taxonomy" id="1076179"/>
    <lineage>
        <taxon>unclassified sequences</taxon>
        <taxon>metagenomes</taxon>
        <taxon>ecological metagenomes</taxon>
    </lineage>
</organism>